<dbReference type="EMBL" id="VXLD01000008">
    <property type="protein sequence ID" value="KAB1853693.1"/>
    <property type="molecule type" value="Genomic_DNA"/>
</dbReference>
<protein>
    <submittedName>
        <fullName evidence="2">Nuclear transport factor 2 family protein</fullName>
    </submittedName>
</protein>
<name>A0A5N4WDI8_9GAMM</name>
<proteinExistence type="predicted"/>
<feature type="domain" description="SnoaL-like" evidence="1">
    <location>
        <begin position="15"/>
        <end position="150"/>
    </location>
</feature>
<dbReference type="AlphaFoldDB" id="A0A5N4WDI8"/>
<sequence length="175" mass="20394">MDDKVNLVKILSRLEQLEAHNAIRNCLNRYMEICDELSPKTNLDELMGLFDAECIWEGIGEKYAKSFGRYDSWQAIYNMFKSYTQTEGHFVMNAHFVSSEQIEVQQQYATATWLMLQTSTFRDGRSHLNSAKLNVKFAQQMDGSWKIKHFQTQNIFSRPVTNWQSDAELPVPPQN</sequence>
<comment type="caution">
    <text evidence="2">The sequence shown here is derived from an EMBL/GenBank/DDBJ whole genome shotgun (WGS) entry which is preliminary data.</text>
</comment>
<dbReference type="InterPro" id="IPR037401">
    <property type="entry name" value="SnoaL-like"/>
</dbReference>
<accession>A0A5N4WDI8</accession>
<dbReference type="SUPFAM" id="SSF54427">
    <property type="entry name" value="NTF2-like"/>
    <property type="match status" value="1"/>
</dbReference>
<evidence type="ECO:0000313" key="2">
    <source>
        <dbReference type="EMBL" id="KAB1853693.1"/>
    </source>
</evidence>
<dbReference type="Gene3D" id="3.10.450.50">
    <property type="match status" value="1"/>
</dbReference>
<dbReference type="RefSeq" id="WP_044740344.1">
    <property type="nucleotide sequence ID" value="NZ_VXLD01000008.1"/>
</dbReference>
<dbReference type="InterPro" id="IPR032710">
    <property type="entry name" value="NTF2-like_dom_sf"/>
</dbReference>
<evidence type="ECO:0000259" key="1">
    <source>
        <dbReference type="Pfam" id="PF13577"/>
    </source>
</evidence>
<organism evidence="2 3">
    <name type="scientific">Acinetobacter tandoii</name>
    <dbReference type="NCBI Taxonomy" id="202954"/>
    <lineage>
        <taxon>Bacteria</taxon>
        <taxon>Pseudomonadati</taxon>
        <taxon>Pseudomonadota</taxon>
        <taxon>Gammaproteobacteria</taxon>
        <taxon>Moraxellales</taxon>
        <taxon>Moraxellaceae</taxon>
        <taxon>Acinetobacter</taxon>
    </lineage>
</organism>
<dbReference type="Proteomes" id="UP000325788">
    <property type="component" value="Unassembled WGS sequence"/>
</dbReference>
<reference evidence="2 3" key="1">
    <citation type="submission" date="2019-09" db="EMBL/GenBank/DDBJ databases">
        <title>Draft genome sequence of Acinetobacter tandoii W4-4-4 isolated from environmental water sample.</title>
        <authorList>
            <person name="Wee S.K."/>
            <person name="Yan B."/>
            <person name="Mustaffa S.B."/>
            <person name="Yap E.P.H."/>
        </authorList>
    </citation>
    <scope>NUCLEOTIDE SEQUENCE [LARGE SCALE GENOMIC DNA]</scope>
    <source>
        <strain evidence="2 3">W4-4-4</strain>
    </source>
</reference>
<dbReference type="Pfam" id="PF13577">
    <property type="entry name" value="SnoaL_4"/>
    <property type="match status" value="1"/>
</dbReference>
<gene>
    <name evidence="2" type="ORF">F4W09_12580</name>
</gene>
<evidence type="ECO:0000313" key="3">
    <source>
        <dbReference type="Proteomes" id="UP000325788"/>
    </source>
</evidence>